<dbReference type="SUPFAM" id="SSF46955">
    <property type="entry name" value="Putative DNA-binding domain"/>
    <property type="match status" value="1"/>
</dbReference>
<reference evidence="3" key="1">
    <citation type="submission" date="2016-10" db="EMBL/GenBank/DDBJ databases">
        <authorList>
            <person name="Varghese N."/>
            <person name="Submissions S."/>
        </authorList>
    </citation>
    <scope>NUCLEOTIDE SEQUENCE [LARGE SCALE GENOMIC DNA]</scope>
    <source>
        <strain evidence="3">DSM 46732</strain>
    </source>
</reference>
<proteinExistence type="predicted"/>
<dbReference type="InterPro" id="IPR009061">
    <property type="entry name" value="DNA-bd_dom_put_sf"/>
</dbReference>
<dbReference type="EMBL" id="FNJR01000011">
    <property type="protein sequence ID" value="SDP87856.1"/>
    <property type="molecule type" value="Genomic_DNA"/>
</dbReference>
<name>A0A1H0WC07_9ACTN</name>
<keyword evidence="3" id="KW-1185">Reference proteome</keyword>
<evidence type="ECO:0000313" key="3">
    <source>
        <dbReference type="Proteomes" id="UP000199497"/>
    </source>
</evidence>
<feature type="domain" description="Helix-turn-helix" evidence="1">
    <location>
        <begin position="8"/>
        <end position="57"/>
    </location>
</feature>
<organism evidence="2 3">
    <name type="scientific">Actinopolyspora xinjiangensis</name>
    <dbReference type="NCBI Taxonomy" id="405564"/>
    <lineage>
        <taxon>Bacteria</taxon>
        <taxon>Bacillati</taxon>
        <taxon>Actinomycetota</taxon>
        <taxon>Actinomycetes</taxon>
        <taxon>Actinopolysporales</taxon>
        <taxon>Actinopolysporaceae</taxon>
        <taxon>Actinopolyspora</taxon>
    </lineage>
</organism>
<dbReference type="Proteomes" id="UP000199497">
    <property type="component" value="Unassembled WGS sequence"/>
</dbReference>
<dbReference type="InterPro" id="IPR041657">
    <property type="entry name" value="HTH_17"/>
</dbReference>
<dbReference type="STRING" id="405564.SAMN04487905_111144"/>
<gene>
    <name evidence="2" type="ORF">SAMN04487905_111144</name>
</gene>
<evidence type="ECO:0000313" key="2">
    <source>
        <dbReference type="EMBL" id="SDP87856.1"/>
    </source>
</evidence>
<dbReference type="Pfam" id="PF12728">
    <property type="entry name" value="HTH_17"/>
    <property type="match status" value="1"/>
</dbReference>
<protein>
    <submittedName>
        <fullName evidence="2">Transcriptional regulator, AlpA family</fullName>
    </submittedName>
</protein>
<dbReference type="AlphaFoldDB" id="A0A1H0WC07"/>
<evidence type="ECO:0000259" key="1">
    <source>
        <dbReference type="Pfam" id="PF12728"/>
    </source>
</evidence>
<dbReference type="OrthoDB" id="194758at2"/>
<accession>A0A1H0WC07</accession>
<dbReference type="RefSeq" id="WP_092603544.1">
    <property type="nucleotide sequence ID" value="NZ_FNJR01000011.1"/>
</dbReference>
<sequence>MPKNSGTWLTLAQFCEEISIGRSTFYEWRAKGIAPRCFKLPNGELRIRRTDVESWLDTLEDNAA</sequence>